<dbReference type="STRING" id="77020.A0A0M8MN12"/>
<dbReference type="PANTHER" id="PTHR23319">
    <property type="entry name" value="GRAM DOMAIN CONTAINING 1B, ISOFORM E"/>
    <property type="match status" value="1"/>
</dbReference>
<feature type="domain" description="VASt" evidence="8">
    <location>
        <begin position="520"/>
        <end position="692"/>
    </location>
</feature>
<comment type="similarity">
    <text evidence="2">Belongs to the YSP2 family.</text>
</comment>
<feature type="compositionally biased region" description="Basic and acidic residues" evidence="6">
    <location>
        <begin position="505"/>
        <end position="515"/>
    </location>
</feature>
<keyword evidence="3 7" id="KW-0812">Transmembrane</keyword>
<evidence type="ECO:0000313" key="10">
    <source>
        <dbReference type="Proteomes" id="UP000037751"/>
    </source>
</evidence>
<dbReference type="Gene3D" id="2.30.29.30">
    <property type="entry name" value="Pleckstrin-homology domain (PH domain)/Phosphotyrosine-binding domain (PTB)"/>
    <property type="match status" value="1"/>
</dbReference>
<feature type="compositionally biased region" description="Acidic residues" evidence="6">
    <location>
        <begin position="489"/>
        <end position="504"/>
    </location>
</feature>
<dbReference type="GeneID" id="28729059"/>
<evidence type="ECO:0000313" key="9">
    <source>
        <dbReference type="EMBL" id="KOS15786.1"/>
    </source>
</evidence>
<name>A0A0M8MN12_9BASI</name>
<feature type="compositionally biased region" description="Polar residues" evidence="6">
    <location>
        <begin position="25"/>
        <end position="35"/>
    </location>
</feature>
<feature type="transmembrane region" description="Helical" evidence="7">
    <location>
        <begin position="742"/>
        <end position="763"/>
    </location>
</feature>
<dbReference type="OrthoDB" id="2162691at2759"/>
<dbReference type="AlphaFoldDB" id="A0A0M8MN12"/>
<organism evidence="9 10">
    <name type="scientific">Malassezia pachydermatis</name>
    <dbReference type="NCBI Taxonomy" id="77020"/>
    <lineage>
        <taxon>Eukaryota</taxon>
        <taxon>Fungi</taxon>
        <taxon>Dikarya</taxon>
        <taxon>Basidiomycota</taxon>
        <taxon>Ustilaginomycotina</taxon>
        <taxon>Malasseziomycetes</taxon>
        <taxon>Malasseziales</taxon>
        <taxon>Malasseziaceae</taxon>
        <taxon>Malassezia</taxon>
    </lineage>
</organism>
<dbReference type="Proteomes" id="UP000037751">
    <property type="component" value="Unassembled WGS sequence"/>
</dbReference>
<dbReference type="GO" id="GO:0005739">
    <property type="term" value="C:mitochondrion"/>
    <property type="evidence" value="ECO:0007669"/>
    <property type="project" value="TreeGrafter"/>
</dbReference>
<evidence type="ECO:0000256" key="1">
    <source>
        <dbReference type="ARBA" id="ARBA00004167"/>
    </source>
</evidence>
<accession>A0A0M8MN12</accession>
<evidence type="ECO:0000256" key="7">
    <source>
        <dbReference type="SAM" id="Phobius"/>
    </source>
</evidence>
<feature type="compositionally biased region" description="Basic residues" evidence="6">
    <location>
        <begin position="460"/>
        <end position="474"/>
    </location>
</feature>
<keyword evidence="5 7" id="KW-0472">Membrane</keyword>
<comment type="caution">
    <text evidence="9">The sequence shown here is derived from an EMBL/GenBank/DDBJ whole genome shotgun (WGS) entry which is preliminary data.</text>
</comment>
<evidence type="ECO:0000256" key="3">
    <source>
        <dbReference type="ARBA" id="ARBA00022692"/>
    </source>
</evidence>
<dbReference type="GO" id="GO:0032541">
    <property type="term" value="C:cortical endoplasmic reticulum"/>
    <property type="evidence" value="ECO:0007669"/>
    <property type="project" value="TreeGrafter"/>
</dbReference>
<evidence type="ECO:0000256" key="4">
    <source>
        <dbReference type="ARBA" id="ARBA00022989"/>
    </source>
</evidence>
<gene>
    <name evidence="9" type="ORF">Malapachy_2696</name>
</gene>
<dbReference type="GO" id="GO:0005789">
    <property type="term" value="C:endoplasmic reticulum membrane"/>
    <property type="evidence" value="ECO:0007669"/>
    <property type="project" value="TreeGrafter"/>
</dbReference>
<keyword evidence="4 7" id="KW-1133">Transmembrane helix</keyword>
<evidence type="ECO:0000259" key="8">
    <source>
        <dbReference type="PROSITE" id="PS51778"/>
    </source>
</evidence>
<feature type="compositionally biased region" description="Basic and acidic residues" evidence="6">
    <location>
        <begin position="431"/>
        <end position="441"/>
    </location>
</feature>
<dbReference type="GO" id="GO:0140268">
    <property type="term" value="C:endoplasmic reticulum-plasma membrane contact site"/>
    <property type="evidence" value="ECO:0007669"/>
    <property type="project" value="TreeGrafter"/>
</dbReference>
<dbReference type="GO" id="GO:0005886">
    <property type="term" value="C:plasma membrane"/>
    <property type="evidence" value="ECO:0007669"/>
    <property type="project" value="TreeGrafter"/>
</dbReference>
<feature type="region of interest" description="Disordered" evidence="6">
    <location>
        <begin position="22"/>
        <end position="49"/>
    </location>
</feature>
<keyword evidence="10" id="KW-1185">Reference proteome</keyword>
<dbReference type="GO" id="GO:0120015">
    <property type="term" value="F:sterol transfer activity"/>
    <property type="evidence" value="ECO:0007669"/>
    <property type="project" value="TreeGrafter"/>
</dbReference>
<feature type="region of interest" description="Disordered" evidence="6">
    <location>
        <begin position="407"/>
        <end position="515"/>
    </location>
</feature>
<comment type="subcellular location">
    <subcellularLocation>
        <location evidence="1">Membrane</location>
        <topology evidence="1">Single-pass membrane protein</topology>
    </subcellularLocation>
</comment>
<dbReference type="SMART" id="SM00568">
    <property type="entry name" value="GRAM"/>
    <property type="match status" value="1"/>
</dbReference>
<dbReference type="GO" id="GO:0032366">
    <property type="term" value="P:intracellular sterol transport"/>
    <property type="evidence" value="ECO:0007669"/>
    <property type="project" value="TreeGrafter"/>
</dbReference>
<dbReference type="GO" id="GO:0032934">
    <property type="term" value="F:sterol binding"/>
    <property type="evidence" value="ECO:0007669"/>
    <property type="project" value="TreeGrafter"/>
</dbReference>
<dbReference type="PROSITE" id="PS51778">
    <property type="entry name" value="VAST"/>
    <property type="match status" value="1"/>
</dbReference>
<protein>
    <recommendedName>
        <fullName evidence="8">VASt domain-containing protein</fullName>
    </recommendedName>
</protein>
<dbReference type="CDD" id="cd13220">
    <property type="entry name" value="PH-GRAM_GRAMDC"/>
    <property type="match status" value="1"/>
</dbReference>
<dbReference type="InterPro" id="IPR011993">
    <property type="entry name" value="PH-like_dom_sf"/>
</dbReference>
<dbReference type="Pfam" id="PF16016">
    <property type="entry name" value="VASt"/>
    <property type="match status" value="1"/>
</dbReference>
<proteinExistence type="inferred from homology"/>
<evidence type="ECO:0000256" key="6">
    <source>
        <dbReference type="SAM" id="MobiDB-lite"/>
    </source>
</evidence>
<evidence type="ECO:0000256" key="5">
    <source>
        <dbReference type="ARBA" id="ARBA00023136"/>
    </source>
</evidence>
<dbReference type="Pfam" id="PF02893">
    <property type="entry name" value="GRAM"/>
    <property type="match status" value="1"/>
</dbReference>
<dbReference type="RefSeq" id="XP_017993418.1">
    <property type="nucleotide sequence ID" value="XM_018137184.1"/>
</dbReference>
<reference evidence="9 10" key="1">
    <citation type="submission" date="2015-07" db="EMBL/GenBank/DDBJ databases">
        <title>Draft Genome Sequence of Malassezia furfur CBS1878 and Malassezia pachydermatis CBS1879.</title>
        <authorList>
            <person name="Triana S."/>
            <person name="Ohm R."/>
            <person name="Gonzalez A."/>
            <person name="DeCock H."/>
            <person name="Restrepo S."/>
            <person name="Celis A."/>
        </authorList>
    </citation>
    <scope>NUCLEOTIDE SEQUENCE [LARGE SCALE GENOMIC DNA]</scope>
    <source>
        <strain evidence="9 10">CBS 1879</strain>
    </source>
</reference>
<dbReference type="InterPro" id="IPR051482">
    <property type="entry name" value="Cholesterol_transport"/>
</dbReference>
<dbReference type="InterPro" id="IPR031968">
    <property type="entry name" value="VASt"/>
</dbReference>
<dbReference type="PANTHER" id="PTHR23319:SF4">
    <property type="entry name" value="GRAM DOMAIN CONTAINING 1B, ISOFORM E"/>
    <property type="match status" value="1"/>
</dbReference>
<dbReference type="EMBL" id="LGAV01000002">
    <property type="protein sequence ID" value="KOS15786.1"/>
    <property type="molecule type" value="Genomic_DNA"/>
</dbReference>
<dbReference type="InterPro" id="IPR004182">
    <property type="entry name" value="GRAM"/>
</dbReference>
<evidence type="ECO:0000256" key="2">
    <source>
        <dbReference type="ARBA" id="ARBA00006582"/>
    </source>
</evidence>
<feature type="compositionally biased region" description="Basic and acidic residues" evidence="6">
    <location>
        <begin position="702"/>
        <end position="714"/>
    </location>
</feature>
<sequence length="855" mass="94072">MNRHEIANTVMGQESCALEEVLQKNPPQSMPTSVPESVPLPQPDPSEEVSYVVTENAKGGEGAWSVETKQAKPPISIDTTTSLSHDLSNSISQLSNVGSPLSQTTPNLDVPTPTQSTVLQGFHGNPSWRTIPLPLKANDLGLPNIPLGKELPSSIDAAKPSTNLLDDSSDTDPNKTVATAAYRDLHTGAVVETDQDGHQAAPTVHPDLSTLAAQKATAPGGLPVLSILPMKMPGLEAAADLLNADVGIDGDAAKGDAAKANNTGNDSDTASTWNGIGYSVTGFAVASSKRNADFHALFPSVPEDDFLIENYTCALSRDLLIQGRLYLSESHLCFHSSIFGWVTSIVIPFSEVISIEKRNTAYLIPNAISVRTLESRYLFSSLVSRDMVYSMLVNIWRMTAPSAAAQQMAESATDDDVATEEDHGTLQAVPEVKEEERKLENTDVLTSQGEEFATAANKREKLRKRLTKARKNAKKGKDGKKVSANSDEHDADDETGSSSDEDEKEHEPTKCNCDKTNSHLPVLVIDEKFDATPHQLFDLMFKGDFMSDFLSNNQKLIDVEIGEWNDKEKTLPEATATRKVTYIKPLNGSVGPKQTKCQITDEQLHIDFHEFCTTMTTTKTPDVPSGNNFSVHTRTCFTWAENNRARLYITCEVAWKGRSMLKSIIDKASVEGQKDYYKELSKALRAHIKSHPDIYGTKKSSSSKDKEHGEKEPVEELIEEETKPASTSPLSMLMDTLDSLNISLSVLILSLLIVILLISNIWVYTRGSNASMRDPRNPHVLLQRDHVKGYSQPLQMRHVKVLVDEEVQDVLDALAYSRRMTEALEEDIRELQDIIKKRTKPDVENETAKAHFLPS</sequence>
<dbReference type="VEuPathDB" id="FungiDB:Malapachy_2696"/>
<feature type="region of interest" description="Disordered" evidence="6">
    <location>
        <begin position="693"/>
        <end position="722"/>
    </location>
</feature>